<dbReference type="AlphaFoldDB" id="A0A4P2Q0G2"/>
<protein>
    <submittedName>
        <fullName evidence="1">Uncharacterized protein</fullName>
    </submittedName>
</protein>
<dbReference type="RefSeq" id="WP_129347800.1">
    <property type="nucleotide sequence ID" value="NZ_CP012670.1"/>
</dbReference>
<gene>
    <name evidence="1" type="ORF">SOCEGT47_031810</name>
</gene>
<sequence>MVNDLLGQAIDAAPRGAAERWAQGLSRALLAEPTRVSTTPVIRNYALLPLVRRLAKGDTLDERYDSLVTFLGPEPITREVLSALPPERRERAICREIAQRPDMPPRILLDRIAPLLDLVPTPRVAGMIRPVIDALEKRPGSMDKRAAQRARQALASLGLAT</sequence>
<evidence type="ECO:0000313" key="2">
    <source>
        <dbReference type="Proteomes" id="UP000295781"/>
    </source>
</evidence>
<dbReference type="Proteomes" id="UP000295781">
    <property type="component" value="Chromosome"/>
</dbReference>
<reference evidence="1 2" key="1">
    <citation type="submission" date="2015-09" db="EMBL/GenBank/DDBJ databases">
        <title>Sorangium comparison.</title>
        <authorList>
            <person name="Zaburannyi N."/>
            <person name="Bunk B."/>
            <person name="Overmann J."/>
            <person name="Mueller R."/>
        </authorList>
    </citation>
    <scope>NUCLEOTIDE SEQUENCE [LARGE SCALE GENOMIC DNA]</scope>
    <source>
        <strain evidence="1 2">So ceGT47</strain>
    </source>
</reference>
<dbReference type="EMBL" id="CP012670">
    <property type="protein sequence ID" value="AUX22675.1"/>
    <property type="molecule type" value="Genomic_DNA"/>
</dbReference>
<evidence type="ECO:0000313" key="1">
    <source>
        <dbReference type="EMBL" id="AUX22675.1"/>
    </source>
</evidence>
<organism evidence="1 2">
    <name type="scientific">Sorangium cellulosum</name>
    <name type="common">Polyangium cellulosum</name>
    <dbReference type="NCBI Taxonomy" id="56"/>
    <lineage>
        <taxon>Bacteria</taxon>
        <taxon>Pseudomonadati</taxon>
        <taxon>Myxococcota</taxon>
        <taxon>Polyangia</taxon>
        <taxon>Polyangiales</taxon>
        <taxon>Polyangiaceae</taxon>
        <taxon>Sorangium</taxon>
    </lineage>
</organism>
<proteinExistence type="predicted"/>
<accession>A0A4P2Q0G2</accession>
<name>A0A4P2Q0G2_SORCE</name>